<organism evidence="1 2">
    <name type="scientific">Helicobacter typhlonius</name>
    <dbReference type="NCBI Taxonomy" id="76936"/>
    <lineage>
        <taxon>Bacteria</taxon>
        <taxon>Pseudomonadati</taxon>
        <taxon>Campylobacterota</taxon>
        <taxon>Epsilonproteobacteria</taxon>
        <taxon>Campylobacterales</taxon>
        <taxon>Helicobacteraceae</taxon>
        <taxon>Helicobacter</taxon>
    </lineage>
</organism>
<reference evidence="2" key="1">
    <citation type="submission" date="2015-11" db="EMBL/GenBank/DDBJ databases">
        <authorList>
            <person name="Anvar S.Y."/>
        </authorList>
    </citation>
    <scope>NUCLEOTIDE SEQUENCE [LARGE SCALE GENOMIC DNA]</scope>
</reference>
<dbReference type="KEGG" id="hty:BN2458_PEG0941"/>
<proteinExistence type="predicted"/>
<accession>A0A0S4PXA0</accession>
<dbReference type="PATRIC" id="fig|76936.10.peg.920"/>
<dbReference type="Proteomes" id="UP000064525">
    <property type="component" value="Chromosome I"/>
</dbReference>
<evidence type="ECO:0000313" key="2">
    <source>
        <dbReference type="Proteomes" id="UP000064525"/>
    </source>
</evidence>
<gene>
    <name evidence="1" type="ORF">BN2458_PEG0941</name>
</gene>
<protein>
    <submittedName>
        <fullName evidence="1">Uncharacterized protein</fullName>
    </submittedName>
</protein>
<dbReference type="EMBL" id="LN907858">
    <property type="protein sequence ID" value="CUU39826.1"/>
    <property type="molecule type" value="Genomic_DNA"/>
</dbReference>
<name>A0A0S4PXA0_9HELI</name>
<evidence type="ECO:0000313" key="1">
    <source>
        <dbReference type="EMBL" id="CUU39826.1"/>
    </source>
</evidence>
<dbReference type="AlphaFoldDB" id="A0A0S4PXA0"/>
<sequence>MRFYNAFLTNSLESKCFRVLKFVRKAKPKSQNAMRQIRAENGKK</sequence>